<comment type="caution">
    <text evidence="1">The sequence shown here is derived from an EMBL/GenBank/DDBJ whole genome shotgun (WGS) entry which is preliminary data.</text>
</comment>
<sequence>MTDSIDTDAMTVLDRRGYVRQPDTDIHDLANLLFDFEHVVHAEPFTDTGDPMLEVTFDDEGWRDSEAVIDLRRCAGFEVNQVLFQRGEIRFEPV</sequence>
<evidence type="ECO:0000313" key="1">
    <source>
        <dbReference type="EMBL" id="MCQ4334621.1"/>
    </source>
</evidence>
<organism evidence="1 2">
    <name type="scientific">Natronomonas aquatica</name>
    <dbReference type="NCBI Taxonomy" id="2841590"/>
    <lineage>
        <taxon>Archaea</taxon>
        <taxon>Methanobacteriati</taxon>
        <taxon>Methanobacteriota</taxon>
        <taxon>Stenosarchaea group</taxon>
        <taxon>Halobacteria</taxon>
        <taxon>Halobacteriales</taxon>
        <taxon>Natronomonadaceae</taxon>
        <taxon>Natronomonas</taxon>
    </lineage>
</organism>
<reference evidence="1" key="1">
    <citation type="journal article" date="2023" name="Front. Microbiol.">
        <title>Genomic-based phylogenetic and metabolic analyses of the genus Natronomonas, and description of Natronomonas aquatica sp. nov.</title>
        <authorList>
            <person name="Garcia-Roldan A."/>
            <person name="Duran-Viseras A."/>
            <person name="de la Haba R.R."/>
            <person name="Corral P."/>
            <person name="Sanchez-Porro C."/>
            <person name="Ventosa A."/>
        </authorList>
    </citation>
    <scope>NUCLEOTIDE SEQUENCE</scope>
    <source>
        <strain evidence="1">F2-12</strain>
    </source>
</reference>
<name>A0A9R1CW99_9EURY</name>
<dbReference type="RefSeq" id="WP_256030685.1">
    <property type="nucleotide sequence ID" value="NZ_JAHLKM010000030.1"/>
</dbReference>
<dbReference type="AlphaFoldDB" id="A0A9R1CW99"/>
<evidence type="ECO:0000313" key="2">
    <source>
        <dbReference type="Proteomes" id="UP001139494"/>
    </source>
</evidence>
<proteinExistence type="predicted"/>
<gene>
    <name evidence="1" type="ORF">KM295_14270</name>
</gene>
<protein>
    <submittedName>
        <fullName evidence="1">Uncharacterized protein</fullName>
    </submittedName>
</protein>
<dbReference type="Proteomes" id="UP001139494">
    <property type="component" value="Unassembled WGS sequence"/>
</dbReference>
<accession>A0A9R1CW99</accession>
<keyword evidence="2" id="KW-1185">Reference proteome</keyword>
<dbReference type="EMBL" id="JAHLKM010000030">
    <property type="protein sequence ID" value="MCQ4334621.1"/>
    <property type="molecule type" value="Genomic_DNA"/>
</dbReference>